<dbReference type="GO" id="GO:1901981">
    <property type="term" value="F:phosphatidylinositol phosphate binding"/>
    <property type="evidence" value="ECO:0007669"/>
    <property type="project" value="TreeGrafter"/>
</dbReference>
<dbReference type="PANTHER" id="PTHR15813:SF9">
    <property type="entry name" value="PX DOMAIN-CONTAINING PROTEIN"/>
    <property type="match status" value="1"/>
</dbReference>
<evidence type="ECO:0000256" key="7">
    <source>
        <dbReference type="ARBA" id="ARBA00023329"/>
    </source>
</evidence>
<gene>
    <name evidence="8" type="ORF">TPSB3V08_LOCUS3230</name>
</gene>
<evidence type="ECO:0000256" key="6">
    <source>
        <dbReference type="ARBA" id="ARBA00023136"/>
    </source>
</evidence>
<name>A0A7R9CUH2_TIMPO</name>
<protein>
    <recommendedName>
        <fullName evidence="9">PX domain-containing protein</fullName>
    </recommendedName>
</protein>
<sequence>MTQVYIPRYRLLDEPPEKPHYVYIVEIVDSGKVHKVEKRYSAFHCLHRELPAQGAREAKADPGAVSTGHVEVWTQPGAGVCFPRNTEAQAGVEVRLVLKETNSHSYVYRRNIMNGERRGGIVGQNTSTSSGKIPLKMKVIPNGEFRAASSCDAGSHTLWRGQLMLAKGQETLGEVLPNYPVMKGSLTSRGWFLCLHTWLHLEGMSVKLVRAALGVGDDCSSLLAELSADYATQYCAEIIPVEQVFEHQPIYMYKKDPYLDGGVSTNLPDVVTQGVLSGLYGSLK</sequence>
<evidence type="ECO:0000256" key="4">
    <source>
        <dbReference type="ARBA" id="ARBA00022927"/>
    </source>
</evidence>
<dbReference type="InterPro" id="IPR052467">
    <property type="entry name" value="Sorting_nexin_PX-domain"/>
</dbReference>
<dbReference type="GO" id="GO:0030659">
    <property type="term" value="C:cytoplasmic vesicle membrane"/>
    <property type="evidence" value="ECO:0007669"/>
    <property type="project" value="UniProtKB-SubCell"/>
</dbReference>
<proteinExistence type="inferred from homology"/>
<dbReference type="InterPro" id="IPR036871">
    <property type="entry name" value="PX_dom_sf"/>
</dbReference>
<accession>A0A7R9CUH2</accession>
<evidence type="ECO:0000256" key="3">
    <source>
        <dbReference type="ARBA" id="ARBA00022448"/>
    </source>
</evidence>
<evidence type="ECO:0000256" key="1">
    <source>
        <dbReference type="ARBA" id="ARBA00004180"/>
    </source>
</evidence>
<keyword evidence="5" id="KW-0446">Lipid-binding</keyword>
<keyword evidence="4" id="KW-0653">Protein transport</keyword>
<evidence type="ECO:0000256" key="5">
    <source>
        <dbReference type="ARBA" id="ARBA00023121"/>
    </source>
</evidence>
<comment type="similarity">
    <text evidence="2">Belongs to the sorting nexin family.</text>
</comment>
<dbReference type="Gene3D" id="3.30.1520.10">
    <property type="entry name" value="Phox-like domain"/>
    <property type="match status" value="1"/>
</dbReference>
<dbReference type="PANTHER" id="PTHR15813">
    <property type="entry name" value="SORTING NEXIN-22 AND 24"/>
    <property type="match status" value="1"/>
</dbReference>
<dbReference type="GO" id="GO:0015031">
    <property type="term" value="P:protein transport"/>
    <property type="evidence" value="ECO:0007669"/>
    <property type="project" value="UniProtKB-KW"/>
</dbReference>
<evidence type="ECO:0008006" key="9">
    <source>
        <dbReference type="Google" id="ProtNLM"/>
    </source>
</evidence>
<dbReference type="EMBL" id="OD001390">
    <property type="protein sequence ID" value="CAD7401726.1"/>
    <property type="molecule type" value="Genomic_DNA"/>
</dbReference>
<dbReference type="SUPFAM" id="SSF64268">
    <property type="entry name" value="PX domain"/>
    <property type="match status" value="1"/>
</dbReference>
<keyword evidence="7" id="KW-0968">Cytoplasmic vesicle</keyword>
<dbReference type="AlphaFoldDB" id="A0A7R9CUH2"/>
<reference evidence="8" key="1">
    <citation type="submission" date="2020-11" db="EMBL/GenBank/DDBJ databases">
        <authorList>
            <person name="Tran Van P."/>
        </authorList>
    </citation>
    <scope>NUCLEOTIDE SEQUENCE</scope>
</reference>
<keyword evidence="3" id="KW-0813">Transport</keyword>
<evidence type="ECO:0000313" key="8">
    <source>
        <dbReference type="EMBL" id="CAD7401726.1"/>
    </source>
</evidence>
<evidence type="ECO:0000256" key="2">
    <source>
        <dbReference type="ARBA" id="ARBA00010883"/>
    </source>
</evidence>
<organism evidence="8">
    <name type="scientific">Timema poppense</name>
    <name type="common">Walking stick</name>
    <dbReference type="NCBI Taxonomy" id="170557"/>
    <lineage>
        <taxon>Eukaryota</taxon>
        <taxon>Metazoa</taxon>
        <taxon>Ecdysozoa</taxon>
        <taxon>Arthropoda</taxon>
        <taxon>Hexapoda</taxon>
        <taxon>Insecta</taxon>
        <taxon>Pterygota</taxon>
        <taxon>Neoptera</taxon>
        <taxon>Polyneoptera</taxon>
        <taxon>Phasmatodea</taxon>
        <taxon>Timematodea</taxon>
        <taxon>Timematoidea</taxon>
        <taxon>Timematidae</taxon>
        <taxon>Timema</taxon>
    </lineage>
</organism>
<comment type="subcellular location">
    <subcellularLocation>
        <location evidence="1">Cytoplasmic vesicle membrane</location>
        <topology evidence="1">Peripheral membrane protein</topology>
        <orientation evidence="1">Cytoplasmic side</orientation>
    </subcellularLocation>
</comment>
<keyword evidence="6" id="KW-0472">Membrane</keyword>